<protein>
    <submittedName>
        <fullName evidence="5">Uncharacterized protein</fullName>
    </submittedName>
</protein>
<evidence type="ECO:0000256" key="1">
    <source>
        <dbReference type="ARBA" id="ARBA00004123"/>
    </source>
</evidence>
<evidence type="ECO:0000256" key="2">
    <source>
        <dbReference type="ARBA" id="ARBA00004496"/>
    </source>
</evidence>
<name>A0A8T0D781_9TREM</name>
<reference evidence="5 6" key="1">
    <citation type="submission" date="2019-07" db="EMBL/GenBank/DDBJ databases">
        <title>Annotation for the trematode Paragonimus westermani.</title>
        <authorList>
            <person name="Choi Y.-J."/>
        </authorList>
    </citation>
    <scope>NUCLEOTIDE SEQUENCE [LARGE SCALE GENOMIC DNA]</scope>
    <source>
        <strain evidence="5">180907_Pwestermani</strain>
    </source>
</reference>
<accession>A0A8T0D781</accession>
<dbReference type="GO" id="GO:0005737">
    <property type="term" value="C:cytoplasm"/>
    <property type="evidence" value="ECO:0007669"/>
    <property type="project" value="UniProtKB-SubCell"/>
</dbReference>
<sequence length="171" mass="19569">MNVTLRPDRSLLDANFESYKLSLEKIPQFSFTVHEKIDFRVLSASLTKQHVQAFSHQNCLILDPHIPGDVYYMNTDGTIHRLRIPNNPMHFSSGKPVCKLTGWSEVRGNNRIHATLKFPSISTAVLCDGVDKLFIFETQRKADCPTPWKVTANDVLFHECFTILISVRMIH</sequence>
<organism evidence="5 6">
    <name type="scientific">Paragonimus westermani</name>
    <dbReference type="NCBI Taxonomy" id="34504"/>
    <lineage>
        <taxon>Eukaryota</taxon>
        <taxon>Metazoa</taxon>
        <taxon>Spiralia</taxon>
        <taxon>Lophotrochozoa</taxon>
        <taxon>Platyhelminthes</taxon>
        <taxon>Trematoda</taxon>
        <taxon>Digenea</taxon>
        <taxon>Plagiorchiida</taxon>
        <taxon>Troglotremata</taxon>
        <taxon>Troglotrematidae</taxon>
        <taxon>Paragonimus</taxon>
    </lineage>
</organism>
<dbReference type="InterPro" id="IPR037895">
    <property type="entry name" value="NUDCD1"/>
</dbReference>
<gene>
    <name evidence="5" type="ORF">P879_11715</name>
</gene>
<dbReference type="AlphaFoldDB" id="A0A8T0D781"/>
<comment type="subcellular location">
    <subcellularLocation>
        <location evidence="2">Cytoplasm</location>
    </subcellularLocation>
    <subcellularLocation>
        <location evidence="1">Nucleus</location>
    </subcellularLocation>
</comment>
<keyword evidence="6" id="KW-1185">Reference proteome</keyword>
<dbReference type="GO" id="GO:0005634">
    <property type="term" value="C:nucleus"/>
    <property type="evidence" value="ECO:0007669"/>
    <property type="project" value="UniProtKB-SubCell"/>
</dbReference>
<dbReference type="EMBL" id="JTDF01013014">
    <property type="protein sequence ID" value="KAF8563256.1"/>
    <property type="molecule type" value="Genomic_DNA"/>
</dbReference>
<dbReference type="OrthoDB" id="428655at2759"/>
<keyword evidence="4" id="KW-0539">Nucleus</keyword>
<evidence type="ECO:0000313" key="6">
    <source>
        <dbReference type="Proteomes" id="UP000699462"/>
    </source>
</evidence>
<dbReference type="Proteomes" id="UP000699462">
    <property type="component" value="Unassembled WGS sequence"/>
</dbReference>
<dbReference type="PANTHER" id="PTHR21664:SF1">
    <property type="entry name" value="NUDC DOMAIN-CONTAINING PROTEIN 1"/>
    <property type="match status" value="1"/>
</dbReference>
<evidence type="ECO:0000313" key="5">
    <source>
        <dbReference type="EMBL" id="KAF8563256.1"/>
    </source>
</evidence>
<evidence type="ECO:0000256" key="4">
    <source>
        <dbReference type="ARBA" id="ARBA00023242"/>
    </source>
</evidence>
<keyword evidence="3" id="KW-0963">Cytoplasm</keyword>
<dbReference type="PANTHER" id="PTHR21664">
    <property type="entry name" value="CHRONIC MYELOGENOUS LEUKEMIA TUMOR ANTIGEN 66"/>
    <property type="match status" value="1"/>
</dbReference>
<comment type="caution">
    <text evidence="5">The sequence shown here is derived from an EMBL/GenBank/DDBJ whole genome shotgun (WGS) entry which is preliminary data.</text>
</comment>
<evidence type="ECO:0000256" key="3">
    <source>
        <dbReference type="ARBA" id="ARBA00022490"/>
    </source>
</evidence>
<proteinExistence type="predicted"/>